<feature type="region of interest" description="Disordered" evidence="1">
    <location>
        <begin position="45"/>
        <end position="69"/>
    </location>
</feature>
<organism evidence="2 3">
    <name type="scientific">Serinus canaria</name>
    <name type="common">Island canary</name>
    <name type="synonym">Fringilla canaria</name>
    <dbReference type="NCBI Taxonomy" id="9135"/>
    <lineage>
        <taxon>Eukaryota</taxon>
        <taxon>Metazoa</taxon>
        <taxon>Chordata</taxon>
        <taxon>Craniata</taxon>
        <taxon>Vertebrata</taxon>
        <taxon>Euteleostomi</taxon>
        <taxon>Archelosauria</taxon>
        <taxon>Archosauria</taxon>
        <taxon>Dinosauria</taxon>
        <taxon>Saurischia</taxon>
        <taxon>Theropoda</taxon>
        <taxon>Coelurosauria</taxon>
        <taxon>Aves</taxon>
        <taxon>Neognathae</taxon>
        <taxon>Neoaves</taxon>
        <taxon>Telluraves</taxon>
        <taxon>Australaves</taxon>
        <taxon>Passeriformes</taxon>
        <taxon>Passeroidea</taxon>
        <taxon>Fringillidae</taxon>
        <taxon>Carduelinae</taxon>
        <taxon>Serinus</taxon>
    </lineage>
</organism>
<feature type="region of interest" description="Disordered" evidence="1">
    <location>
        <begin position="1"/>
        <end position="25"/>
    </location>
</feature>
<reference evidence="2" key="1">
    <citation type="submission" date="2025-08" db="UniProtKB">
        <authorList>
            <consortium name="Ensembl"/>
        </authorList>
    </citation>
    <scope>IDENTIFICATION</scope>
</reference>
<accession>A0A8C9NHM5</accession>
<keyword evidence="3" id="KW-1185">Reference proteome</keyword>
<dbReference type="Proteomes" id="UP000694409">
    <property type="component" value="Unassembled WGS sequence"/>
</dbReference>
<evidence type="ECO:0000313" key="2">
    <source>
        <dbReference type="Ensembl" id="ENSSCAP00000018350.1"/>
    </source>
</evidence>
<proteinExistence type="predicted"/>
<evidence type="ECO:0000313" key="3">
    <source>
        <dbReference type="Proteomes" id="UP000694409"/>
    </source>
</evidence>
<name>A0A8C9NHM5_SERCA</name>
<dbReference type="AlphaFoldDB" id="A0A8C9NHM5"/>
<sequence length="69" mass="7272">LGQTRIPRLDGAEQGQSSTSKPFPDYSVPRGLFLASLAVSFVMGTQQPRADTPEPGRSSHGLGGVVEMT</sequence>
<dbReference type="Ensembl" id="ENSSCAT00000020523.1">
    <property type="protein sequence ID" value="ENSSCAP00000018350.1"/>
    <property type="gene ID" value="ENSSCAG00000013283.1"/>
</dbReference>
<reference evidence="2" key="2">
    <citation type="submission" date="2025-09" db="UniProtKB">
        <authorList>
            <consortium name="Ensembl"/>
        </authorList>
    </citation>
    <scope>IDENTIFICATION</scope>
</reference>
<evidence type="ECO:0000256" key="1">
    <source>
        <dbReference type="SAM" id="MobiDB-lite"/>
    </source>
</evidence>
<protein>
    <submittedName>
        <fullName evidence="2">Uncharacterized protein</fullName>
    </submittedName>
</protein>